<gene>
    <name evidence="2" type="ORF">NDU88_010104</name>
</gene>
<keyword evidence="3" id="KW-1185">Reference proteome</keyword>
<sequence length="69" mass="7581">MRSHPRSHRGGAGWLPGTRGQLKAQSTAQVHRIEIQRRGLTKENYKGAPLQPLTLVSEGATGGLMRHIQ</sequence>
<dbReference type="AlphaFoldDB" id="A0AAV7S0B9"/>
<accession>A0AAV7S0B9</accession>
<proteinExistence type="predicted"/>
<feature type="region of interest" description="Disordered" evidence="1">
    <location>
        <begin position="1"/>
        <end position="26"/>
    </location>
</feature>
<protein>
    <submittedName>
        <fullName evidence="2">Uncharacterized protein</fullName>
    </submittedName>
</protein>
<name>A0AAV7S0B9_PLEWA</name>
<dbReference type="EMBL" id="JANPWB010000009">
    <property type="protein sequence ID" value="KAJ1157391.1"/>
    <property type="molecule type" value="Genomic_DNA"/>
</dbReference>
<comment type="caution">
    <text evidence="2">The sequence shown here is derived from an EMBL/GenBank/DDBJ whole genome shotgun (WGS) entry which is preliminary data.</text>
</comment>
<evidence type="ECO:0000313" key="3">
    <source>
        <dbReference type="Proteomes" id="UP001066276"/>
    </source>
</evidence>
<evidence type="ECO:0000313" key="2">
    <source>
        <dbReference type="EMBL" id="KAJ1157391.1"/>
    </source>
</evidence>
<dbReference type="Proteomes" id="UP001066276">
    <property type="component" value="Chromosome 5"/>
</dbReference>
<evidence type="ECO:0000256" key="1">
    <source>
        <dbReference type="SAM" id="MobiDB-lite"/>
    </source>
</evidence>
<organism evidence="2 3">
    <name type="scientific">Pleurodeles waltl</name>
    <name type="common">Iberian ribbed newt</name>
    <dbReference type="NCBI Taxonomy" id="8319"/>
    <lineage>
        <taxon>Eukaryota</taxon>
        <taxon>Metazoa</taxon>
        <taxon>Chordata</taxon>
        <taxon>Craniata</taxon>
        <taxon>Vertebrata</taxon>
        <taxon>Euteleostomi</taxon>
        <taxon>Amphibia</taxon>
        <taxon>Batrachia</taxon>
        <taxon>Caudata</taxon>
        <taxon>Salamandroidea</taxon>
        <taxon>Salamandridae</taxon>
        <taxon>Pleurodelinae</taxon>
        <taxon>Pleurodeles</taxon>
    </lineage>
</organism>
<reference evidence="2" key="1">
    <citation type="journal article" date="2022" name="bioRxiv">
        <title>Sequencing and chromosome-scale assembly of the giantPleurodeles waltlgenome.</title>
        <authorList>
            <person name="Brown T."/>
            <person name="Elewa A."/>
            <person name="Iarovenko S."/>
            <person name="Subramanian E."/>
            <person name="Araus A.J."/>
            <person name="Petzold A."/>
            <person name="Susuki M."/>
            <person name="Suzuki K.-i.T."/>
            <person name="Hayashi T."/>
            <person name="Toyoda A."/>
            <person name="Oliveira C."/>
            <person name="Osipova E."/>
            <person name="Leigh N.D."/>
            <person name="Simon A."/>
            <person name="Yun M.H."/>
        </authorList>
    </citation>
    <scope>NUCLEOTIDE SEQUENCE</scope>
    <source>
        <strain evidence="2">20211129_DDA</strain>
        <tissue evidence="2">Liver</tissue>
    </source>
</reference>